<dbReference type="EMBL" id="CAEY01001141">
    <property type="status" value="NOT_ANNOTATED_CDS"/>
    <property type="molecule type" value="Genomic_DNA"/>
</dbReference>
<evidence type="ECO:0000313" key="2">
    <source>
        <dbReference type="Proteomes" id="UP000015104"/>
    </source>
</evidence>
<reference evidence="2" key="1">
    <citation type="submission" date="2011-08" db="EMBL/GenBank/DDBJ databases">
        <authorList>
            <person name="Rombauts S."/>
        </authorList>
    </citation>
    <scope>NUCLEOTIDE SEQUENCE</scope>
    <source>
        <strain evidence="2">London</strain>
    </source>
</reference>
<evidence type="ECO:0000313" key="1">
    <source>
        <dbReference type="EnsemblMetazoa" id="tetur03g07720.1"/>
    </source>
</evidence>
<dbReference type="EnsemblMetazoa" id="tetur03g07720.1">
    <property type="protein sequence ID" value="tetur03g07720.1"/>
    <property type="gene ID" value="tetur03g07720"/>
</dbReference>
<dbReference type="HOGENOM" id="CLU_3399856_0_0_1"/>
<organism evidence="1 2">
    <name type="scientific">Tetranychus urticae</name>
    <name type="common">Two-spotted spider mite</name>
    <dbReference type="NCBI Taxonomy" id="32264"/>
    <lineage>
        <taxon>Eukaryota</taxon>
        <taxon>Metazoa</taxon>
        <taxon>Ecdysozoa</taxon>
        <taxon>Arthropoda</taxon>
        <taxon>Chelicerata</taxon>
        <taxon>Arachnida</taxon>
        <taxon>Acari</taxon>
        <taxon>Acariformes</taxon>
        <taxon>Trombidiformes</taxon>
        <taxon>Prostigmata</taxon>
        <taxon>Eleutherengona</taxon>
        <taxon>Raphignathae</taxon>
        <taxon>Tetranychoidea</taxon>
        <taxon>Tetranychidae</taxon>
        <taxon>Tetranychus</taxon>
    </lineage>
</organism>
<sequence>MYWCNIFWSNESISFQTVPLIIQIWFKQCCRGNTQVGFKFTSLNNNIFGKMKVKNHEAKFKTIFKGKKTMKKKGNPNSRLKSGYNSIIGKNIHFQWFLIDISSYDYWSLTFLPGNKAKKDIHVNGQTVKSKVDLIQDLTLLFFLRSILIHIGQLLST</sequence>
<dbReference type="Proteomes" id="UP000015104">
    <property type="component" value="Unassembled WGS sequence"/>
</dbReference>
<proteinExistence type="predicted"/>
<accession>T1K0G7</accession>
<protein>
    <submittedName>
        <fullName evidence="1">Uncharacterized protein</fullName>
    </submittedName>
</protein>
<reference evidence="1" key="2">
    <citation type="submission" date="2015-06" db="UniProtKB">
        <authorList>
            <consortium name="EnsemblMetazoa"/>
        </authorList>
    </citation>
    <scope>IDENTIFICATION</scope>
</reference>
<name>T1K0G7_TETUR</name>
<keyword evidence="2" id="KW-1185">Reference proteome</keyword>
<dbReference type="AlphaFoldDB" id="T1K0G7"/>